<reference evidence="4" key="1">
    <citation type="journal article" date="2014" name="Nat. Genet.">
        <title>Genome and transcriptome of the porcine whipworm Trichuris suis.</title>
        <authorList>
            <person name="Jex A.R."/>
            <person name="Nejsum P."/>
            <person name="Schwarz E.M."/>
            <person name="Hu L."/>
            <person name="Young N.D."/>
            <person name="Hall R.S."/>
            <person name="Korhonen P.K."/>
            <person name="Liao S."/>
            <person name="Thamsborg S."/>
            <person name="Xia J."/>
            <person name="Xu P."/>
            <person name="Wang S."/>
            <person name="Scheerlinck J.P."/>
            <person name="Hofmann A."/>
            <person name="Sternberg P.W."/>
            <person name="Wang J."/>
            <person name="Gasser R.B."/>
        </authorList>
    </citation>
    <scope>NUCLEOTIDE SEQUENCE [LARGE SCALE GENOMIC DNA]</scope>
    <source>
        <strain evidence="4">DCEP-RM93F</strain>
    </source>
</reference>
<gene>
    <name evidence="4" type="ORF">M514_23022</name>
</gene>
<feature type="domain" description="DUF7047" evidence="3">
    <location>
        <begin position="444"/>
        <end position="478"/>
    </location>
</feature>
<feature type="domain" description="RNase H type-1" evidence="2">
    <location>
        <begin position="527"/>
        <end position="566"/>
    </location>
</feature>
<dbReference type="EMBL" id="KL367550">
    <property type="protein sequence ID" value="KFD64810.1"/>
    <property type="molecule type" value="Genomic_DNA"/>
</dbReference>
<proteinExistence type="predicted"/>
<evidence type="ECO:0000256" key="1">
    <source>
        <dbReference type="SAM" id="MobiDB-lite"/>
    </source>
</evidence>
<dbReference type="Gene3D" id="3.30.420.10">
    <property type="entry name" value="Ribonuclease H-like superfamily/Ribonuclease H"/>
    <property type="match status" value="1"/>
</dbReference>
<dbReference type="GO" id="GO:0004523">
    <property type="term" value="F:RNA-DNA hybrid ribonuclease activity"/>
    <property type="evidence" value="ECO:0007669"/>
    <property type="project" value="InterPro"/>
</dbReference>
<name>A0A085N5R4_9BILA</name>
<dbReference type="InterPro" id="IPR036397">
    <property type="entry name" value="RNaseH_sf"/>
</dbReference>
<accession>A0A085N5R4</accession>
<dbReference type="InterPro" id="IPR012337">
    <property type="entry name" value="RNaseH-like_sf"/>
</dbReference>
<sequence length="629" mass="69514">MPRTNAPINAFIEHPEVRPAETLPRGDSPASYRGPMGEPHGDRFFDVRLIPAFDGAAGQSVIEWFEKLELVCRLRGVEHVACVVPLRLTGGAFAVYMELPDQDKESAVKVKEALLSAFAMIRLLHTTNSLCGNCVLAKLRTCSWPSCENWRPCSVAFPRRAGTRLEDLRLSQVLARARAVLTEERPVDMGGTCLAAKQTGPTDTATEQRPERSAKTEEPPPQRVLVNTGCMKCIAHVSCCKRWRRKPVGMTALNGGALLGQGVGTVWLQPIKNLTSRADVVVSRVKPLGFDFIVGMNGIKAPDGVLVDSQGRFIVTFDHAKQSWTITWKWRNGKGPDVLKNVVREYPPTTETRGPELNAHIEMFTAHADVCADKVRQWRRQGVNLAMVDLNKAYLQIRVDETLWPYQTVVFMGRTYCLTCMSAMCVARLVGLHGYKPLHPTNSGGELVGHYPVWGRLRVAAALAKRKANEDSTGWDDPGSRSVRGRWDASGEEGRIWVDASGLAIGVAVEISGSIVEDATWLRPNDARHINMAELDAVIRGLNLTLAWGLKAVELMTDSATVHRWVFDGISGKARLKTKAAGEMLIRRRIDTILSLVQEYDLHLKVTLVKSAENRADALARPTRLPETS</sequence>
<dbReference type="Pfam" id="PF13456">
    <property type="entry name" value="RVT_3"/>
    <property type="match status" value="1"/>
</dbReference>
<dbReference type="GO" id="GO:0003676">
    <property type="term" value="F:nucleic acid binding"/>
    <property type="evidence" value="ECO:0007669"/>
    <property type="project" value="InterPro"/>
</dbReference>
<feature type="compositionally biased region" description="Basic and acidic residues" evidence="1">
    <location>
        <begin position="206"/>
        <end position="220"/>
    </location>
</feature>
<protein>
    <submittedName>
        <fullName evidence="4">Uncharacterized protein</fullName>
    </submittedName>
</protein>
<dbReference type="SUPFAM" id="SSF53098">
    <property type="entry name" value="Ribonuclease H-like"/>
    <property type="match status" value="1"/>
</dbReference>
<evidence type="ECO:0000313" key="4">
    <source>
        <dbReference type="EMBL" id="KFD64810.1"/>
    </source>
</evidence>
<evidence type="ECO:0000259" key="2">
    <source>
        <dbReference type="Pfam" id="PF13456"/>
    </source>
</evidence>
<organism evidence="4">
    <name type="scientific">Trichuris suis</name>
    <name type="common">pig whipworm</name>
    <dbReference type="NCBI Taxonomy" id="68888"/>
    <lineage>
        <taxon>Eukaryota</taxon>
        <taxon>Metazoa</taxon>
        <taxon>Ecdysozoa</taxon>
        <taxon>Nematoda</taxon>
        <taxon>Enoplea</taxon>
        <taxon>Dorylaimia</taxon>
        <taxon>Trichinellida</taxon>
        <taxon>Trichuridae</taxon>
        <taxon>Trichuris</taxon>
    </lineage>
</organism>
<dbReference type="Pfam" id="PF23088">
    <property type="entry name" value="DUF7047"/>
    <property type="match status" value="1"/>
</dbReference>
<dbReference type="Proteomes" id="UP000030758">
    <property type="component" value="Unassembled WGS sequence"/>
</dbReference>
<feature type="region of interest" description="Disordered" evidence="1">
    <location>
        <begin position="192"/>
        <end position="221"/>
    </location>
</feature>
<dbReference type="InterPro" id="IPR055475">
    <property type="entry name" value="DUF7047"/>
</dbReference>
<dbReference type="InterPro" id="IPR002156">
    <property type="entry name" value="RNaseH_domain"/>
</dbReference>
<dbReference type="AlphaFoldDB" id="A0A085N5R4"/>
<evidence type="ECO:0000259" key="3">
    <source>
        <dbReference type="Pfam" id="PF23088"/>
    </source>
</evidence>